<name>A0AAN5RG16_KLEOX</name>
<dbReference type="Proteomes" id="UP000856143">
    <property type="component" value="Unassembled WGS sequence"/>
</dbReference>
<dbReference type="AlphaFoldDB" id="A0AAN5RG16"/>
<dbReference type="EMBL" id="DACSEO010000089">
    <property type="protein sequence ID" value="HAT1684242.1"/>
    <property type="molecule type" value="Genomic_DNA"/>
</dbReference>
<reference evidence="1" key="1">
    <citation type="journal article" date="2018" name="Genome Biol.">
        <title>SKESA: strategic k-mer extension for scrupulous assemblies.</title>
        <authorList>
            <person name="Souvorov A."/>
            <person name="Agarwala R."/>
            <person name="Lipman D.J."/>
        </authorList>
    </citation>
    <scope>NUCLEOTIDE SEQUENCE</scope>
    <source>
        <strain evidence="1">R404</strain>
    </source>
</reference>
<evidence type="ECO:0000313" key="2">
    <source>
        <dbReference type="Proteomes" id="UP000856143"/>
    </source>
</evidence>
<gene>
    <name evidence="1" type="ORF">I8Y21_005020</name>
</gene>
<feature type="non-terminal residue" evidence="1">
    <location>
        <position position="1"/>
    </location>
</feature>
<proteinExistence type="predicted"/>
<evidence type="ECO:0000313" key="1">
    <source>
        <dbReference type="EMBL" id="HAT1684242.1"/>
    </source>
</evidence>
<accession>A0AAN5RG16</accession>
<comment type="caution">
    <text evidence="1">The sequence shown here is derived from an EMBL/GenBank/DDBJ whole genome shotgun (WGS) entry which is preliminary data.</text>
</comment>
<sequence length="295" mass="31568">PHSVFKGDCFSLSPQALLRNESVLFSHPTRQGVDNVQHSRIGDRDSTSMSPEDILTKAFSSLLSPLSSLMSRLPANNTIAVLLESSASIPTKQIQELWQNAWGKSDIQQSVEYVQGSGLSFIDQWLDTRIQDNAVLLVIALQIAPEHADKSCEAVVALLLGNRLTQNTLGPVALLHRPQQSGSDELAEGVMQSAYWVPVLPEGSKPTGLWLSALPDDGFSSVIPLSGQFPLSEITPDCGINNIDNSAGFAGCAAPWLAIAAAARSAQQSQQRQMIINGESAGSTLWSTIVSPVTP</sequence>
<protein>
    <submittedName>
        <fullName evidence="1">Uncharacterized protein</fullName>
    </submittedName>
</protein>
<reference evidence="1" key="2">
    <citation type="submission" date="2020-11" db="EMBL/GenBank/DDBJ databases">
        <authorList>
            <consortium name="NCBI Pathogen Detection Project"/>
        </authorList>
    </citation>
    <scope>NUCLEOTIDE SEQUENCE</scope>
    <source>
        <strain evidence="1">R404</strain>
    </source>
</reference>
<organism evidence="1 2">
    <name type="scientific">Klebsiella oxytoca</name>
    <dbReference type="NCBI Taxonomy" id="571"/>
    <lineage>
        <taxon>Bacteria</taxon>
        <taxon>Pseudomonadati</taxon>
        <taxon>Pseudomonadota</taxon>
        <taxon>Gammaproteobacteria</taxon>
        <taxon>Enterobacterales</taxon>
        <taxon>Enterobacteriaceae</taxon>
        <taxon>Klebsiella/Raoultella group</taxon>
        <taxon>Klebsiella</taxon>
    </lineage>
</organism>